<dbReference type="STRING" id="71139.A0A059A2E1"/>
<dbReference type="PROSITE" id="PS00162">
    <property type="entry name" value="ALPHA_CA_1"/>
    <property type="match status" value="1"/>
</dbReference>
<sequence>MPAMPAASVSFPALVALALLLASASADDTGDVKFAYAGPQGPSHWGSLSPTFAACAQGQRQSPVNLVRNATVLNKNLKPLTRDYRPANATLVNNGINIGVVYEEEVGNLSVNGKNFSLKQMHWHSPSEHSIDGIQFPAELHLVHKASDDDFAVVAVLFALGDPDPLISKIKNKLDELAEDDCSDDEESHIPLGIFDPRQIRRNTRKYYRYAGSLTTPPCSENVVWNVLGKVRSISKEQVEALKAPLPTDDKTNCRPLQPLNGRRIELYDELSNE</sequence>
<keyword evidence="8 10" id="KW-0456">Lyase</keyword>
<feature type="chain" id="PRO_5025086247" description="Carbonic anhydrase" evidence="10">
    <location>
        <begin position="27"/>
        <end position="274"/>
    </location>
</feature>
<dbReference type="InterPro" id="IPR041891">
    <property type="entry name" value="Alpha_CA_prokaryot-like"/>
</dbReference>
<dbReference type="OrthoDB" id="429145at2759"/>
<dbReference type="InParanoid" id="A0A059A2E1"/>
<protein>
    <recommendedName>
        <fullName evidence="5 10">Carbonic anhydrase</fullName>
        <ecNumber evidence="5 10">4.2.1.1</ecNumber>
    </recommendedName>
</protein>
<keyword evidence="10" id="KW-0732">Signal</keyword>
<accession>A0A059A2E1</accession>
<dbReference type="GO" id="GO:0004089">
    <property type="term" value="F:carbonate dehydratase activity"/>
    <property type="evidence" value="ECO:0000318"/>
    <property type="project" value="GO_Central"/>
</dbReference>
<dbReference type="EC" id="4.2.1.1" evidence="5 10"/>
<dbReference type="PANTHER" id="PTHR18952">
    <property type="entry name" value="CARBONIC ANHYDRASE"/>
    <property type="match status" value="1"/>
</dbReference>
<feature type="domain" description="Alpha-carbonic anhydrase" evidence="11">
    <location>
        <begin position="32"/>
        <end position="269"/>
    </location>
</feature>
<dbReference type="Pfam" id="PF00194">
    <property type="entry name" value="Carb_anhydrase"/>
    <property type="match status" value="1"/>
</dbReference>
<dbReference type="Gramene" id="KCW48302">
    <property type="protein sequence ID" value="KCW48302"/>
    <property type="gene ID" value="EUGRSUZ_K02031"/>
</dbReference>
<dbReference type="SMART" id="SM01057">
    <property type="entry name" value="Carb_anhydrase"/>
    <property type="match status" value="1"/>
</dbReference>
<evidence type="ECO:0000256" key="2">
    <source>
        <dbReference type="ARBA" id="ARBA00002904"/>
    </source>
</evidence>
<dbReference type="InterPro" id="IPR001148">
    <property type="entry name" value="CA_dom"/>
</dbReference>
<evidence type="ECO:0000256" key="7">
    <source>
        <dbReference type="ARBA" id="ARBA00022833"/>
    </source>
</evidence>
<evidence type="ECO:0000256" key="9">
    <source>
        <dbReference type="ARBA" id="ARBA00048348"/>
    </source>
</evidence>
<feature type="signal peptide" evidence="10">
    <location>
        <begin position="1"/>
        <end position="26"/>
    </location>
</feature>
<evidence type="ECO:0000256" key="4">
    <source>
        <dbReference type="ARBA" id="ARBA00006365"/>
    </source>
</evidence>
<dbReference type="KEGG" id="egr:104425633"/>
<dbReference type="GO" id="GO:0009570">
    <property type="term" value="C:chloroplast stroma"/>
    <property type="evidence" value="ECO:0007669"/>
    <property type="project" value="UniProtKB-SubCell"/>
</dbReference>
<gene>
    <name evidence="12" type="ORF">EUGRSUZ_K02031</name>
</gene>
<proteinExistence type="inferred from homology"/>
<dbReference type="PANTHER" id="PTHR18952:SF236">
    <property type="entry name" value="ALPHA CARBONIC ANHYDRASE 1, CHLOROPLASTIC"/>
    <property type="match status" value="1"/>
</dbReference>
<evidence type="ECO:0000313" key="12">
    <source>
        <dbReference type="EMBL" id="KCW48302.1"/>
    </source>
</evidence>
<reference evidence="12" key="1">
    <citation type="submission" date="2013-07" db="EMBL/GenBank/DDBJ databases">
        <title>The genome of Eucalyptus grandis.</title>
        <authorList>
            <person name="Schmutz J."/>
            <person name="Hayes R."/>
            <person name="Myburg A."/>
            <person name="Tuskan G."/>
            <person name="Grattapaglia D."/>
            <person name="Rokhsar D.S."/>
        </authorList>
    </citation>
    <scope>NUCLEOTIDE SEQUENCE</scope>
    <source>
        <tissue evidence="12">Leaf extractions</tissue>
    </source>
</reference>
<dbReference type="FunCoup" id="A0A059A2E1">
    <property type="interactions" value="178"/>
</dbReference>
<evidence type="ECO:0000256" key="1">
    <source>
        <dbReference type="ARBA" id="ARBA00001947"/>
    </source>
</evidence>
<evidence type="ECO:0000256" key="10">
    <source>
        <dbReference type="RuleBase" id="RU367011"/>
    </source>
</evidence>
<dbReference type="SUPFAM" id="SSF51069">
    <property type="entry name" value="Carbonic anhydrase"/>
    <property type="match status" value="1"/>
</dbReference>
<name>A0A059A2E1_EUCGR</name>
<evidence type="ECO:0000256" key="3">
    <source>
        <dbReference type="ARBA" id="ARBA00004470"/>
    </source>
</evidence>
<keyword evidence="7 10" id="KW-0862">Zinc</keyword>
<dbReference type="AlphaFoldDB" id="A0A059A2E1"/>
<organism evidence="12">
    <name type="scientific">Eucalyptus grandis</name>
    <name type="common">Flooded gum</name>
    <dbReference type="NCBI Taxonomy" id="71139"/>
    <lineage>
        <taxon>Eukaryota</taxon>
        <taxon>Viridiplantae</taxon>
        <taxon>Streptophyta</taxon>
        <taxon>Embryophyta</taxon>
        <taxon>Tracheophyta</taxon>
        <taxon>Spermatophyta</taxon>
        <taxon>Magnoliopsida</taxon>
        <taxon>eudicotyledons</taxon>
        <taxon>Gunneridae</taxon>
        <taxon>Pentapetalae</taxon>
        <taxon>rosids</taxon>
        <taxon>malvids</taxon>
        <taxon>Myrtales</taxon>
        <taxon>Myrtaceae</taxon>
        <taxon>Myrtoideae</taxon>
        <taxon>Eucalypteae</taxon>
        <taxon>Eucalyptus</taxon>
    </lineage>
</organism>
<dbReference type="CDD" id="cd03124">
    <property type="entry name" value="alpha_CA_prokaryotic_like"/>
    <property type="match status" value="1"/>
</dbReference>
<comment type="cofactor">
    <cofactor evidence="1 10">
        <name>Zn(2+)</name>
        <dbReference type="ChEBI" id="CHEBI:29105"/>
    </cofactor>
</comment>
<dbReference type="InterPro" id="IPR018338">
    <property type="entry name" value="Carbonic_anhydrase_a-class_CS"/>
</dbReference>
<keyword evidence="6 10" id="KW-0479">Metal-binding</keyword>
<evidence type="ECO:0000256" key="8">
    <source>
        <dbReference type="ARBA" id="ARBA00023239"/>
    </source>
</evidence>
<comment type="similarity">
    <text evidence="10">Belongs to the alpha-carbonic anhydrase family.</text>
</comment>
<dbReference type="GO" id="GO:0008270">
    <property type="term" value="F:zinc ion binding"/>
    <property type="evidence" value="ECO:0007669"/>
    <property type="project" value="UniProtKB-UniRule"/>
</dbReference>
<evidence type="ECO:0000256" key="5">
    <source>
        <dbReference type="ARBA" id="ARBA00012925"/>
    </source>
</evidence>
<dbReference type="EMBL" id="KK198763">
    <property type="protein sequence ID" value="KCW48302.1"/>
    <property type="molecule type" value="Genomic_DNA"/>
</dbReference>
<comment type="similarity">
    <text evidence="4">Belongs to the alpha-class carbonic anhydrase family.</text>
</comment>
<comment type="function">
    <text evidence="2 10">Reversible hydration of carbon dioxide.</text>
</comment>
<dbReference type="Gene3D" id="3.10.200.10">
    <property type="entry name" value="Alpha carbonic anhydrase"/>
    <property type="match status" value="1"/>
</dbReference>
<evidence type="ECO:0000259" key="11">
    <source>
        <dbReference type="PROSITE" id="PS51144"/>
    </source>
</evidence>
<dbReference type="OMA" id="GHTIQAN"/>
<dbReference type="eggNOG" id="KOG0382">
    <property type="taxonomic scope" value="Eukaryota"/>
</dbReference>
<comment type="subcellular location">
    <subcellularLocation>
        <location evidence="3">Plastid</location>
        <location evidence="3">Chloroplast stroma</location>
    </subcellularLocation>
</comment>
<comment type="catalytic activity">
    <reaction evidence="9 10">
        <text>hydrogencarbonate + H(+) = CO2 + H2O</text>
        <dbReference type="Rhea" id="RHEA:10748"/>
        <dbReference type="ChEBI" id="CHEBI:15377"/>
        <dbReference type="ChEBI" id="CHEBI:15378"/>
        <dbReference type="ChEBI" id="CHEBI:16526"/>
        <dbReference type="ChEBI" id="CHEBI:17544"/>
        <dbReference type="EC" id="4.2.1.1"/>
    </reaction>
</comment>
<evidence type="ECO:0000256" key="6">
    <source>
        <dbReference type="ARBA" id="ARBA00022723"/>
    </source>
</evidence>
<dbReference type="PROSITE" id="PS51144">
    <property type="entry name" value="ALPHA_CA_2"/>
    <property type="match status" value="1"/>
</dbReference>
<dbReference type="InterPro" id="IPR036398">
    <property type="entry name" value="CA_dom_sf"/>
</dbReference>
<dbReference type="InterPro" id="IPR023561">
    <property type="entry name" value="Carbonic_anhydrase_a-class"/>
</dbReference>